<dbReference type="GO" id="GO:0005737">
    <property type="term" value="C:cytoplasm"/>
    <property type="evidence" value="ECO:0007669"/>
    <property type="project" value="TreeGrafter"/>
</dbReference>
<gene>
    <name evidence="11" type="ORF">KME60_21345</name>
</gene>
<evidence type="ECO:0000256" key="9">
    <source>
        <dbReference type="ARBA" id="ARBA00048090"/>
    </source>
</evidence>
<comment type="similarity">
    <text evidence="2 10">Belongs to the gluconokinase GntK/GntV family.</text>
</comment>
<dbReference type="CDD" id="cd02021">
    <property type="entry name" value="GntK"/>
    <property type="match status" value="1"/>
</dbReference>
<keyword evidence="4 10" id="KW-0808">Transferase</keyword>
<name>A0A951UWF0_9CYAN</name>
<evidence type="ECO:0000313" key="12">
    <source>
        <dbReference type="Proteomes" id="UP000729701"/>
    </source>
</evidence>
<evidence type="ECO:0000256" key="10">
    <source>
        <dbReference type="RuleBase" id="RU363066"/>
    </source>
</evidence>
<sequence length="161" mass="18737">MIILLMGVSGSGKTTIGHSLAESLHWEFQDADNFHSKENIEKMRHDIPLNDNDRMPWLQALQEAIKKWLQEAKNVVLACSALKESYRQFLMLDEQRIKLVYLKGSFEEIKKRLQQRQNHYMSEKLLKSQFNALQEPEEAISVDICQPPDIIVKNILEQLMG</sequence>
<dbReference type="InterPro" id="IPR006001">
    <property type="entry name" value="Therm_gnt_kin"/>
</dbReference>
<dbReference type="PANTHER" id="PTHR43442:SF3">
    <property type="entry name" value="GLUCONOKINASE-RELATED"/>
    <property type="match status" value="1"/>
</dbReference>
<evidence type="ECO:0000256" key="4">
    <source>
        <dbReference type="ARBA" id="ARBA00022679"/>
    </source>
</evidence>
<dbReference type="EC" id="2.7.1.12" evidence="3 10"/>
<dbReference type="Proteomes" id="UP000729701">
    <property type="component" value="Unassembled WGS sequence"/>
</dbReference>
<dbReference type="InterPro" id="IPR031322">
    <property type="entry name" value="Shikimate/glucono_kinase"/>
</dbReference>
<evidence type="ECO:0000256" key="7">
    <source>
        <dbReference type="ARBA" id="ARBA00022840"/>
    </source>
</evidence>
<dbReference type="GO" id="GO:0019521">
    <property type="term" value="P:D-gluconate metabolic process"/>
    <property type="evidence" value="ECO:0007669"/>
    <property type="project" value="UniProtKB-KW"/>
</dbReference>
<organism evidence="11 12">
    <name type="scientific">Cyanomargarita calcarea GSE-NOS-MK-12-04C</name>
    <dbReference type="NCBI Taxonomy" id="2839659"/>
    <lineage>
        <taxon>Bacteria</taxon>
        <taxon>Bacillati</taxon>
        <taxon>Cyanobacteriota</taxon>
        <taxon>Cyanophyceae</taxon>
        <taxon>Nostocales</taxon>
        <taxon>Cyanomargaritaceae</taxon>
        <taxon>Cyanomargarita</taxon>
    </lineage>
</organism>
<evidence type="ECO:0000313" key="11">
    <source>
        <dbReference type="EMBL" id="MBW4669885.1"/>
    </source>
</evidence>
<dbReference type="Pfam" id="PF01202">
    <property type="entry name" value="SKI"/>
    <property type="match status" value="1"/>
</dbReference>
<comment type="caution">
    <text evidence="11">The sequence shown here is derived from an EMBL/GenBank/DDBJ whole genome shotgun (WGS) entry which is preliminary data.</text>
</comment>
<reference evidence="11" key="1">
    <citation type="submission" date="2021-05" db="EMBL/GenBank/DDBJ databases">
        <authorList>
            <person name="Pietrasiak N."/>
            <person name="Ward R."/>
            <person name="Stajich J.E."/>
            <person name="Kurbessoian T."/>
        </authorList>
    </citation>
    <scope>NUCLEOTIDE SEQUENCE</scope>
    <source>
        <strain evidence="11">GSE-NOS-MK-12-04C</strain>
    </source>
</reference>
<dbReference type="InterPro" id="IPR027417">
    <property type="entry name" value="P-loop_NTPase"/>
</dbReference>
<evidence type="ECO:0000256" key="3">
    <source>
        <dbReference type="ARBA" id="ARBA00012054"/>
    </source>
</evidence>
<evidence type="ECO:0000256" key="2">
    <source>
        <dbReference type="ARBA" id="ARBA00008420"/>
    </source>
</evidence>
<dbReference type="NCBIfam" id="TIGR01313">
    <property type="entry name" value="therm_gnt_kin"/>
    <property type="match status" value="1"/>
</dbReference>
<protein>
    <recommendedName>
        <fullName evidence="3 10">Gluconokinase</fullName>
        <ecNumber evidence="3 10">2.7.1.12</ecNumber>
    </recommendedName>
</protein>
<evidence type="ECO:0000256" key="6">
    <source>
        <dbReference type="ARBA" id="ARBA00022777"/>
    </source>
</evidence>
<keyword evidence="6 10" id="KW-0418">Kinase</keyword>
<reference evidence="11" key="2">
    <citation type="journal article" date="2022" name="Microbiol. Resour. Announc.">
        <title>Metagenome Sequencing to Explore Phylogenomics of Terrestrial Cyanobacteria.</title>
        <authorList>
            <person name="Ward R.D."/>
            <person name="Stajich J.E."/>
            <person name="Johansen J.R."/>
            <person name="Huntemann M."/>
            <person name="Clum A."/>
            <person name="Foster B."/>
            <person name="Foster B."/>
            <person name="Roux S."/>
            <person name="Palaniappan K."/>
            <person name="Varghese N."/>
            <person name="Mukherjee S."/>
            <person name="Reddy T.B.K."/>
            <person name="Daum C."/>
            <person name="Copeland A."/>
            <person name="Chen I.A."/>
            <person name="Ivanova N.N."/>
            <person name="Kyrpides N.C."/>
            <person name="Shapiro N."/>
            <person name="Eloe-Fadrosh E.A."/>
            <person name="Pietrasiak N."/>
        </authorList>
    </citation>
    <scope>NUCLEOTIDE SEQUENCE</scope>
    <source>
        <strain evidence="11">GSE-NOS-MK-12-04C</strain>
    </source>
</reference>
<dbReference type="GO" id="GO:0046316">
    <property type="term" value="F:gluconokinase activity"/>
    <property type="evidence" value="ECO:0007669"/>
    <property type="project" value="UniProtKB-EC"/>
</dbReference>
<dbReference type="AlphaFoldDB" id="A0A951UWF0"/>
<keyword evidence="8" id="KW-0311">Gluconate utilization</keyword>
<comment type="pathway">
    <text evidence="1">Carbohydrate acid metabolism.</text>
</comment>
<evidence type="ECO:0000256" key="1">
    <source>
        <dbReference type="ARBA" id="ARBA00004761"/>
    </source>
</evidence>
<dbReference type="GO" id="GO:0005524">
    <property type="term" value="F:ATP binding"/>
    <property type="evidence" value="ECO:0007669"/>
    <property type="project" value="UniProtKB-KW"/>
</dbReference>
<dbReference type="SUPFAM" id="SSF52540">
    <property type="entry name" value="P-loop containing nucleoside triphosphate hydrolases"/>
    <property type="match status" value="1"/>
</dbReference>
<proteinExistence type="inferred from homology"/>
<dbReference type="PRINTS" id="PR01100">
    <property type="entry name" value="SHIKIMTKNASE"/>
</dbReference>
<evidence type="ECO:0000256" key="8">
    <source>
        <dbReference type="ARBA" id="ARBA00023064"/>
    </source>
</evidence>
<evidence type="ECO:0000256" key="5">
    <source>
        <dbReference type="ARBA" id="ARBA00022741"/>
    </source>
</evidence>
<dbReference type="FunFam" id="3.40.50.300:FF:000522">
    <property type="entry name" value="Gluconokinase"/>
    <property type="match status" value="1"/>
</dbReference>
<keyword evidence="5 10" id="KW-0547">Nucleotide-binding</keyword>
<dbReference type="EMBL" id="JAHHGZ010000025">
    <property type="protein sequence ID" value="MBW4669885.1"/>
    <property type="molecule type" value="Genomic_DNA"/>
</dbReference>
<comment type="catalytic activity">
    <reaction evidence="9 10">
        <text>D-gluconate + ATP = 6-phospho-D-gluconate + ADP + H(+)</text>
        <dbReference type="Rhea" id="RHEA:19433"/>
        <dbReference type="ChEBI" id="CHEBI:15378"/>
        <dbReference type="ChEBI" id="CHEBI:18391"/>
        <dbReference type="ChEBI" id="CHEBI:30616"/>
        <dbReference type="ChEBI" id="CHEBI:58759"/>
        <dbReference type="ChEBI" id="CHEBI:456216"/>
        <dbReference type="EC" id="2.7.1.12"/>
    </reaction>
</comment>
<dbReference type="PANTHER" id="PTHR43442">
    <property type="entry name" value="GLUCONOKINASE-RELATED"/>
    <property type="match status" value="1"/>
</dbReference>
<keyword evidence="7 10" id="KW-0067">ATP-binding</keyword>
<dbReference type="Gene3D" id="3.40.50.300">
    <property type="entry name" value="P-loop containing nucleotide triphosphate hydrolases"/>
    <property type="match status" value="1"/>
</dbReference>
<accession>A0A951UWF0</accession>